<dbReference type="InterPro" id="IPR037229">
    <property type="entry name" value="Ribosomal_bL35_sf"/>
</dbReference>
<evidence type="ECO:0000256" key="3">
    <source>
        <dbReference type="ARBA" id="ARBA00023274"/>
    </source>
</evidence>
<dbReference type="Pfam" id="PF01632">
    <property type="entry name" value="Ribosomal_L35p"/>
    <property type="match status" value="1"/>
</dbReference>
<dbReference type="GO" id="GO:0022625">
    <property type="term" value="C:cytosolic large ribosomal subunit"/>
    <property type="evidence" value="ECO:0007669"/>
    <property type="project" value="TreeGrafter"/>
</dbReference>
<dbReference type="RefSeq" id="WP_369602058.1">
    <property type="nucleotide sequence ID" value="NZ_CP154858.1"/>
</dbReference>
<evidence type="ECO:0000313" key="7">
    <source>
        <dbReference type="EMBL" id="XDT73057.1"/>
    </source>
</evidence>
<dbReference type="GO" id="GO:0003735">
    <property type="term" value="F:structural constituent of ribosome"/>
    <property type="evidence" value="ECO:0007669"/>
    <property type="project" value="InterPro"/>
</dbReference>
<name>A0AB39UXL9_9GAMM</name>
<keyword evidence="2 5" id="KW-0689">Ribosomal protein</keyword>
<reference evidence="7" key="1">
    <citation type="submission" date="2024-05" db="EMBL/GenBank/DDBJ databases">
        <title>Genome sequencing of novel strain.</title>
        <authorList>
            <person name="Ganbat D."/>
            <person name="Ganbat S."/>
            <person name="Lee S.-J."/>
        </authorList>
    </citation>
    <scope>NUCLEOTIDE SEQUENCE</scope>
    <source>
        <strain evidence="7">SMD15-11</strain>
    </source>
</reference>
<dbReference type="KEGG" id="tcd:AAIA72_03470"/>
<proteinExistence type="inferred from homology"/>
<dbReference type="NCBIfam" id="TIGR00001">
    <property type="entry name" value="rpmI_bact"/>
    <property type="match status" value="1"/>
</dbReference>
<organism evidence="7">
    <name type="scientific">Thermohahella caldifontis</name>
    <dbReference type="NCBI Taxonomy" id="3142973"/>
    <lineage>
        <taxon>Bacteria</taxon>
        <taxon>Pseudomonadati</taxon>
        <taxon>Pseudomonadota</taxon>
        <taxon>Gammaproteobacteria</taxon>
        <taxon>Oceanospirillales</taxon>
        <taxon>Hahellaceae</taxon>
        <taxon>Thermohahella</taxon>
    </lineage>
</organism>
<comment type="similarity">
    <text evidence="1 5 6">Belongs to the bacterial ribosomal protein bL35 family.</text>
</comment>
<dbReference type="InterPro" id="IPR021137">
    <property type="entry name" value="Ribosomal_bL35-like"/>
</dbReference>
<evidence type="ECO:0000256" key="4">
    <source>
        <dbReference type="ARBA" id="ARBA00071664"/>
    </source>
</evidence>
<dbReference type="GO" id="GO:0006412">
    <property type="term" value="P:translation"/>
    <property type="evidence" value="ECO:0007669"/>
    <property type="project" value="UniProtKB-UniRule"/>
</dbReference>
<evidence type="ECO:0000256" key="6">
    <source>
        <dbReference type="RuleBase" id="RU000568"/>
    </source>
</evidence>
<dbReference type="PANTHER" id="PTHR33343:SF1">
    <property type="entry name" value="LARGE RIBOSOMAL SUBUNIT PROTEIN BL35M"/>
    <property type="match status" value="1"/>
</dbReference>
<dbReference type="Gene3D" id="4.10.410.60">
    <property type="match status" value="1"/>
</dbReference>
<protein>
    <recommendedName>
        <fullName evidence="4 5">Large ribosomal subunit protein bL35</fullName>
    </recommendedName>
</protein>
<dbReference type="PROSITE" id="PS00936">
    <property type="entry name" value="RIBOSOMAL_L35"/>
    <property type="match status" value="1"/>
</dbReference>
<dbReference type="PRINTS" id="PR00064">
    <property type="entry name" value="RIBOSOMALL35"/>
</dbReference>
<dbReference type="HAMAP" id="MF_00514">
    <property type="entry name" value="Ribosomal_bL35"/>
    <property type="match status" value="1"/>
</dbReference>
<evidence type="ECO:0000256" key="5">
    <source>
        <dbReference type="HAMAP-Rule" id="MF_00514"/>
    </source>
</evidence>
<keyword evidence="3 5" id="KW-0687">Ribonucleoprotein</keyword>
<dbReference type="AlphaFoldDB" id="A0AB39UXL9"/>
<dbReference type="InterPro" id="IPR001706">
    <property type="entry name" value="Ribosomal_bL35"/>
</dbReference>
<gene>
    <name evidence="5 7" type="primary">rpmI</name>
    <name evidence="7" type="ORF">AAIA72_03470</name>
</gene>
<dbReference type="EMBL" id="CP154858">
    <property type="protein sequence ID" value="XDT73057.1"/>
    <property type="molecule type" value="Genomic_DNA"/>
</dbReference>
<accession>A0AB39UXL9</accession>
<dbReference type="PANTHER" id="PTHR33343">
    <property type="entry name" value="54S RIBOSOMAL PROTEIN BL35M"/>
    <property type="match status" value="1"/>
</dbReference>
<sequence length="63" mass="7342">MPKMKTKRGAAKRFKKTANGFKHRQSFTSHILTKKSTKRKRHLRPKVQIAKADVPQVKRMLGQ</sequence>
<dbReference type="FunFam" id="4.10.410.60:FF:000001">
    <property type="entry name" value="50S ribosomal protein L35"/>
    <property type="match status" value="1"/>
</dbReference>
<dbReference type="SUPFAM" id="SSF143034">
    <property type="entry name" value="L35p-like"/>
    <property type="match status" value="1"/>
</dbReference>
<evidence type="ECO:0000256" key="1">
    <source>
        <dbReference type="ARBA" id="ARBA00006598"/>
    </source>
</evidence>
<dbReference type="InterPro" id="IPR018265">
    <property type="entry name" value="Ribosomal_bL35_CS"/>
</dbReference>
<evidence type="ECO:0000256" key="2">
    <source>
        <dbReference type="ARBA" id="ARBA00022980"/>
    </source>
</evidence>